<keyword evidence="3" id="KW-1185">Reference proteome</keyword>
<organism evidence="2 3">
    <name type="scientific">Microvirga mediterraneensis</name>
    <dbReference type="NCBI Taxonomy" id="2754695"/>
    <lineage>
        <taxon>Bacteria</taxon>
        <taxon>Pseudomonadati</taxon>
        <taxon>Pseudomonadota</taxon>
        <taxon>Alphaproteobacteria</taxon>
        <taxon>Hyphomicrobiales</taxon>
        <taxon>Methylobacteriaceae</taxon>
        <taxon>Microvirga</taxon>
    </lineage>
</organism>
<evidence type="ECO:0000256" key="1">
    <source>
        <dbReference type="SAM" id="SignalP"/>
    </source>
</evidence>
<comment type="caution">
    <text evidence="2">The sequence shown here is derived from an EMBL/GenBank/DDBJ whole genome shotgun (WGS) entry which is preliminary data.</text>
</comment>
<reference evidence="2 3" key="1">
    <citation type="submission" date="2020-07" db="EMBL/GenBank/DDBJ databases">
        <title>Draft genome and description of Microvirga mediterraneensis Marseille-Q2068 sp. nov.</title>
        <authorList>
            <person name="Boxberger M."/>
        </authorList>
    </citation>
    <scope>NUCLEOTIDE SEQUENCE [LARGE SCALE GENOMIC DNA]</scope>
    <source>
        <strain evidence="2 3">Marseille-Q2068</strain>
    </source>
</reference>
<name>A0A838BPK1_9HYPH</name>
<protein>
    <submittedName>
        <fullName evidence="2">Uncharacterized protein</fullName>
    </submittedName>
</protein>
<proteinExistence type="predicted"/>
<evidence type="ECO:0000313" key="2">
    <source>
        <dbReference type="EMBL" id="MBA1156832.1"/>
    </source>
</evidence>
<keyword evidence="1" id="KW-0732">Signal</keyword>
<dbReference type="Proteomes" id="UP000572984">
    <property type="component" value="Unassembled WGS sequence"/>
</dbReference>
<dbReference type="EMBL" id="JACDXJ010000001">
    <property type="protein sequence ID" value="MBA1156832.1"/>
    <property type="molecule type" value="Genomic_DNA"/>
</dbReference>
<evidence type="ECO:0000313" key="3">
    <source>
        <dbReference type="Proteomes" id="UP000572984"/>
    </source>
</evidence>
<sequence length="87" mass="9460">MKVTIVASTAMLLGVLLASAPAWSQHGSGPFTRSGEITIPSQRELEREVFSDPRNDFSSIDSVAEGEMDRMDRQIDGMVERGICNGC</sequence>
<accession>A0A838BPK1</accession>
<gene>
    <name evidence="2" type="ORF">H0S73_11910</name>
</gene>
<feature type="signal peptide" evidence="1">
    <location>
        <begin position="1"/>
        <end position="24"/>
    </location>
</feature>
<dbReference type="AlphaFoldDB" id="A0A838BPK1"/>
<feature type="chain" id="PRO_5032483944" evidence="1">
    <location>
        <begin position="25"/>
        <end position="87"/>
    </location>
</feature>
<dbReference type="RefSeq" id="WP_181052361.1">
    <property type="nucleotide sequence ID" value="NZ_JACDXJ010000001.1"/>
</dbReference>